<name>A0A4R0P9D0_9HYPH</name>
<evidence type="ECO:0000313" key="2">
    <source>
        <dbReference type="Proteomes" id="UP000291301"/>
    </source>
</evidence>
<gene>
    <name evidence="1" type="ORF">E0D97_13340</name>
</gene>
<accession>A0A4R0P9D0</accession>
<dbReference type="OrthoDB" id="9808314at2"/>
<organism evidence="1 2">
    <name type="scientific">Oricola cellulosilytica</name>
    <dbReference type="NCBI Taxonomy" id="1429082"/>
    <lineage>
        <taxon>Bacteria</taxon>
        <taxon>Pseudomonadati</taxon>
        <taxon>Pseudomonadota</taxon>
        <taxon>Alphaproteobacteria</taxon>
        <taxon>Hyphomicrobiales</taxon>
        <taxon>Ahrensiaceae</taxon>
        <taxon>Oricola</taxon>
    </lineage>
</organism>
<keyword evidence="2" id="KW-1185">Reference proteome</keyword>
<dbReference type="Proteomes" id="UP000291301">
    <property type="component" value="Unassembled WGS sequence"/>
</dbReference>
<reference evidence="1 2" key="1">
    <citation type="journal article" date="2015" name="Antonie Van Leeuwenhoek">
        <title>Oricola cellulosilytica gen. nov., sp. nov., a cellulose-degrading bacterium of the family Phyllobacteriaceae isolated from surface seashore water, and emended descriptions of Mesorhizobium loti and Phyllobacterium myrsinacearum.</title>
        <authorList>
            <person name="Hameed A."/>
            <person name="Shahina M."/>
            <person name="Lai W.A."/>
            <person name="Lin S.Y."/>
            <person name="Young L.S."/>
            <person name="Liu Y.C."/>
            <person name="Hsu Y.H."/>
            <person name="Young C.C."/>
        </authorList>
    </citation>
    <scope>NUCLEOTIDE SEQUENCE [LARGE SCALE GENOMIC DNA]</scope>
    <source>
        <strain evidence="1 2">KCTC 52183</strain>
    </source>
</reference>
<dbReference type="EMBL" id="SJST01000005">
    <property type="protein sequence ID" value="TCD13458.1"/>
    <property type="molecule type" value="Genomic_DNA"/>
</dbReference>
<protein>
    <submittedName>
        <fullName evidence="1">Uncharacterized protein</fullName>
    </submittedName>
</protein>
<dbReference type="AlphaFoldDB" id="A0A4R0P9D0"/>
<comment type="caution">
    <text evidence="1">The sequence shown here is derived from an EMBL/GenBank/DDBJ whole genome shotgun (WGS) entry which is preliminary data.</text>
</comment>
<proteinExistence type="predicted"/>
<sequence length="78" mass="9059">MAFEEWITRLNMLFSEMENQPEDNHELLEQIHQELNRMKATGQPLPADLVALEERLDREFIRAGHKRPAGSSRTADQA</sequence>
<evidence type="ECO:0000313" key="1">
    <source>
        <dbReference type="EMBL" id="TCD13458.1"/>
    </source>
</evidence>